<proteinExistence type="predicted"/>
<protein>
    <submittedName>
        <fullName evidence="2">M48 family peptidase</fullName>
    </submittedName>
</protein>
<accession>A0A418SMS8</accession>
<dbReference type="InterPro" id="IPR053136">
    <property type="entry name" value="UTP_pyrophosphatase-like"/>
</dbReference>
<evidence type="ECO:0000313" key="2">
    <source>
        <dbReference type="EMBL" id="RJE82212.1"/>
    </source>
</evidence>
<dbReference type="AlphaFoldDB" id="A0A418SMS8"/>
<comment type="caution">
    <text evidence="2">The sequence shown here is derived from an EMBL/GenBank/DDBJ whole genome shotgun (WGS) entry which is preliminary data.</text>
</comment>
<dbReference type="EMBL" id="QZCG01000018">
    <property type="protein sequence ID" value="RJE82212.1"/>
    <property type="molecule type" value="Genomic_DNA"/>
</dbReference>
<name>A0A418SMS8_9RHOB</name>
<dbReference type="InterPro" id="IPR002725">
    <property type="entry name" value="YgjP-like_metallopeptidase"/>
</dbReference>
<reference evidence="3" key="1">
    <citation type="submission" date="2018-09" db="EMBL/GenBank/DDBJ databases">
        <title>Acidovorax cavernicola nov. sp. isolated from Gruta de las Maravillas (Aracena, Spain).</title>
        <authorList>
            <person name="Jurado V."/>
            <person name="Gutierrez-Patricio S."/>
            <person name="Gonzalez-Pimentel J.L."/>
            <person name="Miller A.Z."/>
            <person name="Laiz L."/>
            <person name="Saiz-Jimenez C."/>
        </authorList>
    </citation>
    <scope>NUCLEOTIDE SEQUENCE [LARGE SCALE GENOMIC DNA]</scope>
    <source>
        <strain evidence="3">1011MAR3C25</strain>
    </source>
</reference>
<dbReference type="CDD" id="cd07344">
    <property type="entry name" value="M48_yhfN_like"/>
    <property type="match status" value="1"/>
</dbReference>
<dbReference type="PANTHER" id="PTHR30399">
    <property type="entry name" value="UNCHARACTERIZED PROTEIN YGJP"/>
    <property type="match status" value="1"/>
</dbReference>
<dbReference type="Proteomes" id="UP000284202">
    <property type="component" value="Unassembled WGS sequence"/>
</dbReference>
<feature type="domain" description="YgjP-like metallopeptidase" evidence="1">
    <location>
        <begin position="2"/>
        <end position="194"/>
    </location>
</feature>
<dbReference type="Pfam" id="PF01863">
    <property type="entry name" value="YgjP-like"/>
    <property type="match status" value="1"/>
</dbReference>
<gene>
    <name evidence="2" type="ORF">D3P04_21005</name>
</gene>
<dbReference type="Gene3D" id="3.30.2010.10">
    <property type="entry name" value="Metalloproteases ('zincins'), catalytic domain"/>
    <property type="match status" value="1"/>
</dbReference>
<evidence type="ECO:0000259" key="1">
    <source>
        <dbReference type="Pfam" id="PF01863"/>
    </source>
</evidence>
<dbReference type="PANTHER" id="PTHR30399:SF1">
    <property type="entry name" value="UTP PYROPHOSPHATASE"/>
    <property type="match status" value="1"/>
</dbReference>
<evidence type="ECO:0000313" key="3">
    <source>
        <dbReference type="Proteomes" id="UP000284202"/>
    </source>
</evidence>
<dbReference type="OrthoDB" id="9795402at2"/>
<sequence>MTLRVPRAGGEPVLTLPVRVSLNEGRAFAEMQAEWLRRARSKQVPPQKVCLGAILPVEGRPLQLTPFPIRRTRVEGDRLLLPEGRQTAPTVQAYLKHLAAERLRHACDGYASALGRNYRALALRDTRSRWGSCTSDGRLMFSWRLAMAPPRILEYVAAHEVAHLLHMDHSPRFWAGVETLMPGYRAEREWLRDHGNELLAWSFRD</sequence>
<organism evidence="2 3">
    <name type="scientific">Paracoccus onubensis</name>
    <dbReference type="NCBI Taxonomy" id="1675788"/>
    <lineage>
        <taxon>Bacteria</taxon>
        <taxon>Pseudomonadati</taxon>
        <taxon>Pseudomonadota</taxon>
        <taxon>Alphaproteobacteria</taxon>
        <taxon>Rhodobacterales</taxon>
        <taxon>Paracoccaceae</taxon>
        <taxon>Paracoccus</taxon>
    </lineage>
</organism>
<keyword evidence="3" id="KW-1185">Reference proteome</keyword>